<feature type="compositionally biased region" description="Polar residues" evidence="2">
    <location>
        <begin position="516"/>
        <end position="540"/>
    </location>
</feature>
<dbReference type="SUPFAM" id="SSF56349">
    <property type="entry name" value="DNA breaking-rejoining enzymes"/>
    <property type="match status" value="1"/>
</dbReference>
<dbReference type="VEuPathDB" id="FungiDB:PITG_20886"/>
<evidence type="ECO:0000313" key="4">
    <source>
        <dbReference type="Proteomes" id="UP000006643"/>
    </source>
</evidence>
<gene>
    <name evidence="3" type="ORF">PITG_20886</name>
</gene>
<dbReference type="HOGENOM" id="CLU_274122_0_0_1"/>
<feature type="region of interest" description="Disordered" evidence="2">
    <location>
        <begin position="188"/>
        <end position="208"/>
    </location>
</feature>
<protein>
    <recommendedName>
        <fullName evidence="5">Tyr recombinase domain-containing protein</fullName>
    </recommendedName>
</protein>
<dbReference type="PANTHER" id="PTHR34605">
    <property type="entry name" value="PHAGE_INTEGRASE DOMAIN-CONTAINING PROTEIN"/>
    <property type="match status" value="1"/>
</dbReference>
<feature type="region of interest" description="Disordered" evidence="2">
    <location>
        <begin position="227"/>
        <end position="268"/>
    </location>
</feature>
<dbReference type="InterPro" id="IPR013762">
    <property type="entry name" value="Integrase-like_cat_sf"/>
</dbReference>
<dbReference type="GO" id="GO:0015074">
    <property type="term" value="P:DNA integration"/>
    <property type="evidence" value="ECO:0007669"/>
    <property type="project" value="InterPro"/>
</dbReference>
<feature type="compositionally biased region" description="Basic and acidic residues" evidence="2">
    <location>
        <begin position="1025"/>
        <end position="1036"/>
    </location>
</feature>
<dbReference type="Proteomes" id="UP000006643">
    <property type="component" value="Unassembled WGS sequence"/>
</dbReference>
<dbReference type="eggNOG" id="ENOG502T09X">
    <property type="taxonomic scope" value="Eukaryota"/>
</dbReference>
<evidence type="ECO:0000256" key="1">
    <source>
        <dbReference type="ARBA" id="ARBA00023172"/>
    </source>
</evidence>
<keyword evidence="1" id="KW-0233">DNA recombination</keyword>
<feature type="region of interest" description="Disordered" evidence="2">
    <location>
        <begin position="1020"/>
        <end position="1053"/>
    </location>
</feature>
<dbReference type="GO" id="GO:0003677">
    <property type="term" value="F:DNA binding"/>
    <property type="evidence" value="ECO:0007669"/>
    <property type="project" value="InterPro"/>
</dbReference>
<accession>D0P246</accession>
<dbReference type="STRING" id="403677.D0P246"/>
<dbReference type="OMA" id="WELVQIT"/>
<evidence type="ECO:0000256" key="2">
    <source>
        <dbReference type="SAM" id="MobiDB-lite"/>
    </source>
</evidence>
<evidence type="ECO:0008006" key="5">
    <source>
        <dbReference type="Google" id="ProtNLM"/>
    </source>
</evidence>
<name>D0P246_PHYIT</name>
<feature type="region of interest" description="Disordered" evidence="2">
    <location>
        <begin position="516"/>
        <end position="555"/>
    </location>
</feature>
<proteinExistence type="predicted"/>
<dbReference type="KEGG" id="pif:PITG_20886"/>
<dbReference type="PANTHER" id="PTHR34605:SF4">
    <property type="entry name" value="DNA ADENINE METHYLTRANSFERASE"/>
    <property type="match status" value="1"/>
</dbReference>
<dbReference type="OrthoDB" id="127629at2759"/>
<reference evidence="4" key="1">
    <citation type="journal article" date="2009" name="Nature">
        <title>Genome sequence and analysis of the Irish potato famine pathogen Phytophthora infestans.</title>
        <authorList>
            <consortium name="The Broad Institute Genome Sequencing Platform"/>
            <person name="Haas B.J."/>
            <person name="Kamoun S."/>
            <person name="Zody M.C."/>
            <person name="Jiang R.H."/>
            <person name="Handsaker R.E."/>
            <person name="Cano L.M."/>
            <person name="Grabherr M."/>
            <person name="Kodira C.D."/>
            <person name="Raffaele S."/>
            <person name="Torto-Alalibo T."/>
            <person name="Bozkurt T.O."/>
            <person name="Ah-Fong A.M."/>
            <person name="Alvarado L."/>
            <person name="Anderson V.L."/>
            <person name="Armstrong M.R."/>
            <person name="Avrova A."/>
            <person name="Baxter L."/>
            <person name="Beynon J."/>
            <person name="Boevink P.C."/>
            <person name="Bollmann S.R."/>
            <person name="Bos J.I."/>
            <person name="Bulone V."/>
            <person name="Cai G."/>
            <person name="Cakir C."/>
            <person name="Carrington J.C."/>
            <person name="Chawner M."/>
            <person name="Conti L."/>
            <person name="Costanzo S."/>
            <person name="Ewan R."/>
            <person name="Fahlgren N."/>
            <person name="Fischbach M.A."/>
            <person name="Fugelstad J."/>
            <person name="Gilroy E.M."/>
            <person name="Gnerre S."/>
            <person name="Green P.J."/>
            <person name="Grenville-Briggs L.J."/>
            <person name="Griffith J."/>
            <person name="Grunwald N.J."/>
            <person name="Horn K."/>
            <person name="Horner N.R."/>
            <person name="Hu C.H."/>
            <person name="Huitema E."/>
            <person name="Jeong D.H."/>
            <person name="Jones A.M."/>
            <person name="Jones J.D."/>
            <person name="Jones R.W."/>
            <person name="Karlsson E.K."/>
            <person name="Kunjeti S.G."/>
            <person name="Lamour K."/>
            <person name="Liu Z."/>
            <person name="Ma L."/>
            <person name="Maclean D."/>
            <person name="Chibucos M.C."/>
            <person name="McDonald H."/>
            <person name="McWalters J."/>
            <person name="Meijer H.J."/>
            <person name="Morgan W."/>
            <person name="Morris P.F."/>
            <person name="Munro C.A."/>
            <person name="O'Neill K."/>
            <person name="Ospina-Giraldo M."/>
            <person name="Pinzon A."/>
            <person name="Pritchard L."/>
            <person name="Ramsahoye B."/>
            <person name="Ren Q."/>
            <person name="Restrepo S."/>
            <person name="Roy S."/>
            <person name="Sadanandom A."/>
            <person name="Savidor A."/>
            <person name="Schornack S."/>
            <person name="Schwartz D.C."/>
            <person name="Schumann U.D."/>
            <person name="Schwessinger B."/>
            <person name="Seyer L."/>
            <person name="Sharpe T."/>
            <person name="Silvar C."/>
            <person name="Song J."/>
            <person name="Studholme D.J."/>
            <person name="Sykes S."/>
            <person name="Thines M."/>
            <person name="van de Vondervoort P.J."/>
            <person name="Phuntumart V."/>
            <person name="Wawra S."/>
            <person name="Weide R."/>
            <person name="Win J."/>
            <person name="Young C."/>
            <person name="Zhou S."/>
            <person name="Fry W."/>
            <person name="Meyers B.C."/>
            <person name="van West P."/>
            <person name="Ristaino J."/>
            <person name="Govers F."/>
            <person name="Birch P.R."/>
            <person name="Whisson S.C."/>
            <person name="Judelson H.S."/>
            <person name="Nusbaum C."/>
        </authorList>
    </citation>
    <scope>NUCLEOTIDE SEQUENCE [LARGE SCALE GENOMIC DNA]</scope>
    <source>
        <strain evidence="4">T30-4</strain>
    </source>
</reference>
<dbReference type="InterPro" id="IPR011010">
    <property type="entry name" value="DNA_brk_join_enz"/>
</dbReference>
<dbReference type="Gene3D" id="1.10.443.10">
    <property type="entry name" value="Intergrase catalytic core"/>
    <property type="match status" value="1"/>
</dbReference>
<keyword evidence="4" id="KW-1185">Reference proteome</keyword>
<feature type="compositionally biased region" description="Polar residues" evidence="2">
    <location>
        <begin position="196"/>
        <end position="206"/>
    </location>
</feature>
<dbReference type="GO" id="GO:0006310">
    <property type="term" value="P:DNA recombination"/>
    <property type="evidence" value="ECO:0007669"/>
    <property type="project" value="UniProtKB-KW"/>
</dbReference>
<organism evidence="3 4">
    <name type="scientific">Phytophthora infestans (strain T30-4)</name>
    <name type="common">Potato late blight agent</name>
    <dbReference type="NCBI Taxonomy" id="403677"/>
    <lineage>
        <taxon>Eukaryota</taxon>
        <taxon>Sar</taxon>
        <taxon>Stramenopiles</taxon>
        <taxon>Oomycota</taxon>
        <taxon>Peronosporomycetes</taxon>
        <taxon>Peronosporales</taxon>
        <taxon>Peronosporaceae</taxon>
        <taxon>Phytophthora</taxon>
    </lineage>
</organism>
<dbReference type="EMBL" id="DS028270">
    <property type="protein sequence ID" value="EEY55472.1"/>
    <property type="molecule type" value="Genomic_DNA"/>
</dbReference>
<sequence length="1363" mass="150489">MPAPTLPRGPYLLLFPKDVEGAIDTPAYAMVKSSREATATVILDGDNDDKEKLVKVPRTKALARKVNRNDAERQRLGTWIRQAVCVKSDGRFRYGQVTGYSDNRLTICTLSGPIEGNRDAICDTVYPVVALSSQVDRLAYRRMYSISVHHVVNYVYFVDGGKPVPSHVKASFGSSFCNSVGDSKATENVPAPNLGAAQTNPSNSSGFFDILRVDDDEEEAHEETLLAQTVLSGESDSSHPPRVTPRNRLQHPRQQSSRPHATTGDAFPANSHIATRLADASTAEEEIRALIGMHKPHLLSYHLSTQSNPDSSLKRPEAVDIDGSVTKGNKFSFQPSAEQRRVHEAVTAEAHRATRAYDLEFGSRGLSFLHFTPVNQMLRLRRQRDSFINMSDFSVSAKFLAAPDPSSWEDVLAGANGLQQYCIAHCDPVTQHLGTTLYNFVVELKARQLWPHDMLLTLVLWIDAQLGRYRSAVIREIDAASSTRFMIPAQFTPNNVELHGLLLAEQRNQIDAIRQSSGNHATQTSNTSRQPRSQRNAANSTKKEPSDNYPPPLSQQDGKEVCLKFISKKGCTSGDQNVCIFASRAHFYPAAISDQLRNYLRRKFGGVHSKYNSVDVAQFEPLRSIPSRRPSARRTSSVDVAQFEPLHRKTIEQSDAGNTSAVDDSSAAGRDRHLNAGCIGLGISPPASFPLRNNKRQWQLNKENQRVVTAMALDHGMSLHNIVGIVRGQTKSDYRPNKALCPSRLGKLLDGYKYKDLLIKIAREGSKNRGVPYQTQGCSGQNYERKSARTGQNDATPAVYHTNPIAAASRQSTARLLVLKSGKTILPAPSNEGRLQKLPLAIFTNDQPVDVHLYMDASNYGLAVLNPVTKQYIQLQFDQEEKDLIHTSTGSDGFNINVREQLCTALAAWIFGPTWSTSPVVLVKAWSDNTSAVSWTNKLASSNQMGQEINRAIGLAEALFGFRMSCGHLPGSINIMADAGSRAWSPPHDRIWSNLSFQWQQIPVPPNLRKIYKTFSDNFNRKHWPRDQDRSTHPRGNDGQSGPPPTVSTSGYPQMRNNIRYSLPYLPSTTGTQPRQRQEIHYPRTPCCSPLAISRGIICENEVTRLASTQDTSWLCAGCKGCLHRQDKNNQSRAKSSKNFVHAATSNQPTIACYGGAAVMGFFFLLRRSEYLADGKRIKPYIIRTNDVKFLNKEGLITESLKCAVAVSIHFRGSKTDQAGSGTSRTLHRSGSTWLCPVLATWELVQITKRFESNSVLCSTSPGRTLTANALGDAIKTAAASVGADPSQFGTHSMRSGRATALFAAGTDRLTIKLFGRWSSDAFELYTRMNDTVSESLSQRMTKGAMFRVSPATPEGLHPAQHS</sequence>
<dbReference type="InParanoid" id="D0P246"/>
<dbReference type="RefSeq" id="XP_002895634.1">
    <property type="nucleotide sequence ID" value="XM_002895588.1"/>
</dbReference>
<evidence type="ECO:0000313" key="3">
    <source>
        <dbReference type="EMBL" id="EEY55472.1"/>
    </source>
</evidence>
<dbReference type="InterPro" id="IPR052925">
    <property type="entry name" value="Phage_Integrase-like_Recomb"/>
</dbReference>
<dbReference type="GeneID" id="9480284"/>